<dbReference type="PRINTS" id="PR00081">
    <property type="entry name" value="GDHRDH"/>
</dbReference>
<dbReference type="Proteomes" id="UP000182818">
    <property type="component" value="Unassembled WGS sequence"/>
</dbReference>
<keyword evidence="2" id="KW-0560">Oxidoreductase</keyword>
<accession>A0A0R2K0Z2</accession>
<evidence type="ECO:0000313" key="4">
    <source>
        <dbReference type="EMBL" id="SER38402.1"/>
    </source>
</evidence>
<evidence type="ECO:0000313" key="3">
    <source>
        <dbReference type="EMBL" id="KRN83171.1"/>
    </source>
</evidence>
<comment type="similarity">
    <text evidence="1">Belongs to the short-chain dehydrogenases/reductases (SDR) family.</text>
</comment>
<name>A0A0R2K0Z2_9LACO</name>
<reference evidence="3 5" key="1">
    <citation type="journal article" date="2015" name="Genome Announc.">
        <title>Expanding the biotechnology potential of lactobacilli through comparative genomics of 213 strains and associated genera.</title>
        <authorList>
            <person name="Sun Z."/>
            <person name="Harris H.M."/>
            <person name="McCann A."/>
            <person name="Guo C."/>
            <person name="Argimon S."/>
            <person name="Zhang W."/>
            <person name="Yang X."/>
            <person name="Jeffery I.B."/>
            <person name="Cooney J.C."/>
            <person name="Kagawa T.F."/>
            <person name="Liu W."/>
            <person name="Song Y."/>
            <person name="Salvetti E."/>
            <person name="Wrobel A."/>
            <person name="Rasinkangas P."/>
            <person name="Parkhill J."/>
            <person name="Rea M.C."/>
            <person name="O'Sullivan O."/>
            <person name="Ritari J."/>
            <person name="Douillard F.P."/>
            <person name="Paul Ross R."/>
            <person name="Yang R."/>
            <person name="Briner A.E."/>
            <person name="Felis G.E."/>
            <person name="de Vos W.M."/>
            <person name="Barrangou R."/>
            <person name="Klaenhammer T.R."/>
            <person name="Caufield P.W."/>
            <person name="Cui Y."/>
            <person name="Zhang H."/>
            <person name="O'Toole P.W."/>
        </authorList>
    </citation>
    <scope>NUCLEOTIDE SEQUENCE [LARGE SCALE GENOMIC DNA]</scope>
    <source>
        <strain evidence="3 5">DSM 22301</strain>
    </source>
</reference>
<dbReference type="RefSeq" id="WP_057805396.1">
    <property type="nucleotide sequence ID" value="NZ_BJYP01000027.1"/>
</dbReference>
<evidence type="ECO:0000313" key="5">
    <source>
        <dbReference type="Proteomes" id="UP000051749"/>
    </source>
</evidence>
<proteinExistence type="inferred from homology"/>
<dbReference type="Pfam" id="PF13561">
    <property type="entry name" value="adh_short_C2"/>
    <property type="match status" value="1"/>
</dbReference>
<evidence type="ECO:0000313" key="6">
    <source>
        <dbReference type="Proteomes" id="UP000182818"/>
    </source>
</evidence>
<dbReference type="GO" id="GO:0016491">
    <property type="term" value="F:oxidoreductase activity"/>
    <property type="evidence" value="ECO:0007669"/>
    <property type="project" value="UniProtKB-KW"/>
</dbReference>
<evidence type="ECO:0000256" key="2">
    <source>
        <dbReference type="ARBA" id="ARBA00023002"/>
    </source>
</evidence>
<sequence length="241" mass="25939">MNLKDKNILIIGGTSGFGAEVAKLALKKGANVQVVGHSQERLERFLTENTTKYSKLSGQAFDAQNLESLTSFFEKQEPFDHVISTLGGAMGGGFLDASMTLIRKTIEDKFFVNLQLAKIASKHLNQQGSLIFTSGSGGHPSDASGAIVGNQAINTMVAGLAVELAPNFRVNAVSPTWTPTGLWRGLTTTELEKQKKTFAKNVPLNRVGTIAEVASAYLYCMENEFVTGQVLRVDGGVDLQR</sequence>
<dbReference type="Gene3D" id="3.40.50.720">
    <property type="entry name" value="NAD(P)-binding Rossmann-like Domain"/>
    <property type="match status" value="1"/>
</dbReference>
<dbReference type="InterPro" id="IPR051122">
    <property type="entry name" value="SDR_DHRS6-like"/>
</dbReference>
<comment type="caution">
    <text evidence="3">The sequence shown here is derived from an EMBL/GenBank/DDBJ whole genome shotgun (WGS) entry which is preliminary data.</text>
</comment>
<gene>
    <name evidence="3" type="ORF">IV87_GL001611</name>
    <name evidence="4" type="ORF">SAMN04487973_105123</name>
</gene>
<dbReference type="AlphaFoldDB" id="A0A0R2K0Z2"/>
<dbReference type="OrthoDB" id="9806974at2"/>
<reference evidence="4 6" key="2">
    <citation type="submission" date="2016-10" db="EMBL/GenBank/DDBJ databases">
        <authorList>
            <person name="Varghese N."/>
            <person name="Submissions S."/>
        </authorList>
    </citation>
    <scope>NUCLEOTIDE SEQUENCE [LARGE SCALE GENOMIC DNA]</scope>
    <source>
        <strain evidence="4 6">CGMCC 1.3889</strain>
    </source>
</reference>
<evidence type="ECO:0000256" key="1">
    <source>
        <dbReference type="ARBA" id="ARBA00006484"/>
    </source>
</evidence>
<dbReference type="PANTHER" id="PTHR43477">
    <property type="entry name" value="DIHYDROANTICAPSIN 7-DEHYDROGENASE"/>
    <property type="match status" value="1"/>
</dbReference>
<dbReference type="Proteomes" id="UP000051749">
    <property type="component" value="Unassembled WGS sequence"/>
</dbReference>
<dbReference type="InterPro" id="IPR002347">
    <property type="entry name" value="SDR_fam"/>
</dbReference>
<dbReference type="SUPFAM" id="SSF51735">
    <property type="entry name" value="NAD(P)-binding Rossmann-fold domains"/>
    <property type="match status" value="1"/>
</dbReference>
<protein>
    <submittedName>
        <fullName evidence="4">NAD(P)-dependent dehydrogenase, short-chain alcohol dehydrogenase family</fullName>
    </submittedName>
    <submittedName>
        <fullName evidence="3">Short-chain dehydrogenase oxidoreductase</fullName>
    </submittedName>
</protein>
<keyword evidence="6" id="KW-1185">Reference proteome</keyword>
<dbReference type="InterPro" id="IPR036291">
    <property type="entry name" value="NAD(P)-bd_dom_sf"/>
</dbReference>
<dbReference type="PATRIC" id="fig|319653.3.peg.1635"/>
<dbReference type="EMBL" id="FOGK01000005">
    <property type="protein sequence ID" value="SER38402.1"/>
    <property type="molecule type" value="Genomic_DNA"/>
</dbReference>
<organism evidence="3 5">
    <name type="scientific">Pediococcus ethanolidurans</name>
    <dbReference type="NCBI Taxonomy" id="319653"/>
    <lineage>
        <taxon>Bacteria</taxon>
        <taxon>Bacillati</taxon>
        <taxon>Bacillota</taxon>
        <taxon>Bacilli</taxon>
        <taxon>Lactobacillales</taxon>
        <taxon>Lactobacillaceae</taxon>
        <taxon>Pediococcus</taxon>
    </lineage>
</organism>
<dbReference type="GeneID" id="76043049"/>
<dbReference type="EMBL" id="JQBY01000004">
    <property type="protein sequence ID" value="KRN83171.1"/>
    <property type="molecule type" value="Genomic_DNA"/>
</dbReference>
<dbReference type="PANTHER" id="PTHR43477:SF1">
    <property type="entry name" value="DIHYDROANTICAPSIN 7-DEHYDROGENASE"/>
    <property type="match status" value="1"/>
</dbReference>
<dbReference type="STRING" id="319653.SAMN04487973_105123"/>